<reference evidence="3 4" key="1">
    <citation type="submission" date="2021-01" db="EMBL/GenBank/DDBJ databases">
        <title>Genomic Encyclopedia of Type Strains, Phase IV (KMG-IV): sequencing the most valuable type-strain genomes for metagenomic binning, comparative biology and taxonomic classification.</title>
        <authorList>
            <person name="Goeker M."/>
        </authorList>
    </citation>
    <scope>NUCLEOTIDE SEQUENCE [LARGE SCALE GENOMIC DNA]</scope>
    <source>
        <strain evidence="3 4">DSM 25879</strain>
    </source>
</reference>
<dbReference type="Proteomes" id="UP000737402">
    <property type="component" value="Unassembled WGS sequence"/>
</dbReference>
<gene>
    <name evidence="3" type="ORF">JOC95_001795</name>
</gene>
<feature type="domain" description="DUF4397" evidence="2">
    <location>
        <begin position="169"/>
        <end position="257"/>
    </location>
</feature>
<dbReference type="InterPro" id="IPR025510">
    <property type="entry name" value="DUF4397"/>
</dbReference>
<organism evidence="3 4">
    <name type="scientific">Sutcliffiella tianshenii</name>
    <dbReference type="NCBI Taxonomy" id="1463404"/>
    <lineage>
        <taxon>Bacteria</taxon>
        <taxon>Bacillati</taxon>
        <taxon>Bacillota</taxon>
        <taxon>Bacilli</taxon>
        <taxon>Bacillales</taxon>
        <taxon>Bacillaceae</taxon>
        <taxon>Sutcliffiella</taxon>
    </lineage>
</organism>
<protein>
    <recommendedName>
        <fullName evidence="2">DUF4397 domain-containing protein</fullName>
    </recommendedName>
</protein>
<proteinExistence type="predicted"/>
<evidence type="ECO:0000259" key="2">
    <source>
        <dbReference type="Pfam" id="PF14344"/>
    </source>
</evidence>
<evidence type="ECO:0000256" key="1">
    <source>
        <dbReference type="SAM" id="MobiDB-lite"/>
    </source>
</evidence>
<evidence type="ECO:0000313" key="4">
    <source>
        <dbReference type="Proteomes" id="UP000737402"/>
    </source>
</evidence>
<dbReference type="EMBL" id="JAFBED010000003">
    <property type="protein sequence ID" value="MBM7619943.1"/>
    <property type="molecule type" value="Genomic_DNA"/>
</dbReference>
<feature type="compositionally biased region" description="Pro residues" evidence="1">
    <location>
        <begin position="137"/>
        <end position="160"/>
    </location>
</feature>
<sequence length="258" mass="28877">MNYYNHHYPYSNQQPMIRSDAHHNGFPYNFRQQPPTVDVTGEWKTDFGKMILKQENGNVTGEYSYQDGRINGRIEGTIGGNVLTGTWAESPSYAPPLNAGYLRFTFTGNSFAGTYAQGFSTGYGVRNWKGTRIPGTGPQPTPTPTPPEPFPWQGPQPGPAPATAITSARFVHAAVDLGNVDVYINRQKVYNNFSYTNVTGYDDVTTRSILVELYRADQNTKLFEELVQINPQYLYSLIFASNSQRVDLITLLNQKTNP</sequence>
<name>A0ABS2NZN9_9BACI</name>
<keyword evidence="4" id="KW-1185">Reference proteome</keyword>
<feature type="region of interest" description="Disordered" evidence="1">
    <location>
        <begin position="130"/>
        <end position="161"/>
    </location>
</feature>
<dbReference type="RefSeq" id="WP_204415233.1">
    <property type="nucleotide sequence ID" value="NZ_JAFBED010000003.1"/>
</dbReference>
<evidence type="ECO:0000313" key="3">
    <source>
        <dbReference type="EMBL" id="MBM7619943.1"/>
    </source>
</evidence>
<dbReference type="Pfam" id="PF14344">
    <property type="entry name" value="DUF4397"/>
    <property type="match status" value="1"/>
</dbReference>
<comment type="caution">
    <text evidence="3">The sequence shown here is derived from an EMBL/GenBank/DDBJ whole genome shotgun (WGS) entry which is preliminary data.</text>
</comment>
<accession>A0ABS2NZN9</accession>